<evidence type="ECO:0000256" key="1">
    <source>
        <dbReference type="PROSITE-ProRule" id="PRU01011"/>
    </source>
</evidence>
<dbReference type="GO" id="GO:0006508">
    <property type="term" value="P:proteolysis"/>
    <property type="evidence" value="ECO:0007669"/>
    <property type="project" value="UniProtKB-KW"/>
</dbReference>
<dbReference type="PROSITE" id="PS51864">
    <property type="entry name" value="ASTACIN"/>
    <property type="match status" value="1"/>
</dbReference>
<dbReference type="GO" id="GO:0004222">
    <property type="term" value="F:metalloendopeptidase activity"/>
    <property type="evidence" value="ECO:0007669"/>
    <property type="project" value="UniProtKB-UniRule"/>
</dbReference>
<dbReference type="Proteomes" id="UP000192578">
    <property type="component" value="Unassembled WGS sequence"/>
</dbReference>
<dbReference type="InterPro" id="IPR006026">
    <property type="entry name" value="Peptidase_Metallo"/>
</dbReference>
<keyword evidence="6" id="KW-1185">Reference proteome</keyword>
<dbReference type="PANTHER" id="PTHR10127:SF850">
    <property type="entry name" value="METALLOENDOPEPTIDASE"/>
    <property type="match status" value="1"/>
</dbReference>
<evidence type="ECO:0000313" key="5">
    <source>
        <dbReference type="EMBL" id="OQV16027.1"/>
    </source>
</evidence>
<evidence type="ECO:0000259" key="4">
    <source>
        <dbReference type="PROSITE" id="PS51864"/>
    </source>
</evidence>
<dbReference type="InterPro" id="IPR036375">
    <property type="entry name" value="Hemopexin-like_dom_sf"/>
</dbReference>
<protein>
    <recommendedName>
        <fullName evidence="3">Metalloendopeptidase</fullName>
        <ecNumber evidence="3">3.4.24.-</ecNumber>
    </recommendedName>
</protein>
<dbReference type="InterPro" id="IPR024079">
    <property type="entry name" value="MetalloPept_cat_dom_sf"/>
</dbReference>
<dbReference type="Pfam" id="PF00045">
    <property type="entry name" value="Hemopexin"/>
    <property type="match status" value="1"/>
</dbReference>
<feature type="domain" description="Peptidase M12A" evidence="4">
    <location>
        <begin position="116"/>
        <end position="316"/>
    </location>
</feature>
<keyword evidence="2" id="KW-1015">Disulfide bond</keyword>
<reference evidence="6" key="1">
    <citation type="submission" date="2017-01" db="EMBL/GenBank/DDBJ databases">
        <title>Comparative genomics of anhydrobiosis in the tardigrade Hypsibius dujardini.</title>
        <authorList>
            <person name="Yoshida Y."/>
            <person name="Koutsovoulos G."/>
            <person name="Laetsch D."/>
            <person name="Stevens L."/>
            <person name="Kumar S."/>
            <person name="Horikawa D."/>
            <person name="Ishino K."/>
            <person name="Komine S."/>
            <person name="Tomita M."/>
            <person name="Blaxter M."/>
            <person name="Arakawa K."/>
        </authorList>
    </citation>
    <scope>NUCLEOTIDE SEQUENCE [LARGE SCALE GENOMIC DNA]</scope>
    <source>
        <strain evidence="6">Z151</strain>
    </source>
</reference>
<dbReference type="PRINTS" id="PR00480">
    <property type="entry name" value="ASTACIN"/>
</dbReference>
<evidence type="ECO:0000256" key="3">
    <source>
        <dbReference type="RuleBase" id="RU361183"/>
    </source>
</evidence>
<feature type="chain" id="PRO_5011827826" description="Metalloendopeptidase" evidence="3">
    <location>
        <begin position="25"/>
        <end position="542"/>
    </location>
</feature>
<evidence type="ECO:0000313" key="6">
    <source>
        <dbReference type="Proteomes" id="UP000192578"/>
    </source>
</evidence>
<keyword evidence="2 3" id="KW-0378">Hydrolase</keyword>
<feature type="binding site" evidence="2">
    <location>
        <position position="216"/>
    </location>
    <ligand>
        <name>Zn(2+)</name>
        <dbReference type="ChEBI" id="CHEBI:29105"/>
        <note>catalytic</note>
    </ligand>
</feature>
<keyword evidence="3" id="KW-0732">Signal</keyword>
<feature type="binding site" evidence="2">
    <location>
        <position position="222"/>
    </location>
    <ligand>
        <name>Zn(2+)</name>
        <dbReference type="ChEBI" id="CHEBI:29105"/>
        <note>catalytic</note>
    </ligand>
</feature>
<dbReference type="PROSITE" id="PS51642">
    <property type="entry name" value="HEMOPEXIN_2"/>
    <property type="match status" value="1"/>
</dbReference>
<organism evidence="5 6">
    <name type="scientific">Hypsibius exemplaris</name>
    <name type="common">Freshwater tardigrade</name>
    <dbReference type="NCBI Taxonomy" id="2072580"/>
    <lineage>
        <taxon>Eukaryota</taxon>
        <taxon>Metazoa</taxon>
        <taxon>Ecdysozoa</taxon>
        <taxon>Tardigrada</taxon>
        <taxon>Eutardigrada</taxon>
        <taxon>Parachela</taxon>
        <taxon>Hypsibioidea</taxon>
        <taxon>Hypsibiidae</taxon>
        <taxon>Hypsibius</taxon>
    </lineage>
</organism>
<dbReference type="InterPro" id="IPR001506">
    <property type="entry name" value="Peptidase_M12A"/>
</dbReference>
<feature type="repeat" description="Hemopexin" evidence="1">
    <location>
        <begin position="355"/>
        <end position="406"/>
    </location>
</feature>
<dbReference type="AlphaFoldDB" id="A0A1W0WLI5"/>
<feature type="binding site" evidence="2">
    <location>
        <position position="212"/>
    </location>
    <ligand>
        <name>Zn(2+)</name>
        <dbReference type="ChEBI" id="CHEBI:29105"/>
        <note>catalytic</note>
    </ligand>
</feature>
<dbReference type="SMART" id="SM00235">
    <property type="entry name" value="ZnMc"/>
    <property type="match status" value="1"/>
</dbReference>
<keyword evidence="2 3" id="KW-0645">Protease</keyword>
<evidence type="ECO:0000256" key="2">
    <source>
        <dbReference type="PROSITE-ProRule" id="PRU01211"/>
    </source>
</evidence>
<keyword evidence="2 3" id="KW-0479">Metal-binding</keyword>
<dbReference type="InterPro" id="IPR018487">
    <property type="entry name" value="Hemopexin-like_repeat"/>
</dbReference>
<accession>A0A1W0WLI5</accession>
<dbReference type="EC" id="3.4.24.-" evidence="3"/>
<dbReference type="SUPFAM" id="SSF50923">
    <property type="entry name" value="Hemopexin-like domain"/>
    <property type="match status" value="1"/>
</dbReference>
<dbReference type="GO" id="GO:0008270">
    <property type="term" value="F:zinc ion binding"/>
    <property type="evidence" value="ECO:0007669"/>
    <property type="project" value="UniProtKB-UniRule"/>
</dbReference>
<dbReference type="PANTHER" id="PTHR10127">
    <property type="entry name" value="DISCOIDIN, CUB, EGF, LAMININ , AND ZINC METALLOPROTEASE DOMAIN CONTAINING"/>
    <property type="match status" value="1"/>
</dbReference>
<comment type="caution">
    <text evidence="5">The sequence shown here is derived from an EMBL/GenBank/DDBJ whole genome shotgun (WGS) entry which is preliminary data.</text>
</comment>
<keyword evidence="2 3" id="KW-0862">Zinc</keyword>
<dbReference type="CDD" id="cd04280">
    <property type="entry name" value="ZnMc_astacin_like"/>
    <property type="match status" value="1"/>
</dbReference>
<dbReference type="InterPro" id="IPR034035">
    <property type="entry name" value="Astacin-like_dom"/>
</dbReference>
<comment type="caution">
    <text evidence="2">Lacks conserved residue(s) required for the propagation of feature annotation.</text>
</comment>
<keyword evidence="2 3" id="KW-0482">Metalloprotease</keyword>
<dbReference type="Pfam" id="PF01400">
    <property type="entry name" value="Astacin"/>
    <property type="match status" value="1"/>
</dbReference>
<feature type="signal peptide" evidence="3">
    <location>
        <begin position="1"/>
        <end position="24"/>
    </location>
</feature>
<proteinExistence type="predicted"/>
<dbReference type="SUPFAM" id="SSF55486">
    <property type="entry name" value="Metalloproteases ('zincins'), catalytic domain"/>
    <property type="match status" value="1"/>
</dbReference>
<dbReference type="EMBL" id="MTYJ01000079">
    <property type="protein sequence ID" value="OQV16027.1"/>
    <property type="molecule type" value="Genomic_DNA"/>
</dbReference>
<name>A0A1W0WLI5_HYPEX</name>
<dbReference type="Gene3D" id="3.40.390.10">
    <property type="entry name" value="Collagenase (Catalytic Domain)"/>
    <property type="match status" value="1"/>
</dbReference>
<feature type="active site" evidence="2">
    <location>
        <position position="213"/>
    </location>
</feature>
<comment type="cofactor">
    <cofactor evidence="2 3">
        <name>Zn(2+)</name>
        <dbReference type="ChEBI" id="CHEBI:29105"/>
    </cofactor>
    <text evidence="2 3">Binds 1 zinc ion per subunit.</text>
</comment>
<feature type="disulfide bond" evidence="2">
    <location>
        <begin position="160"/>
        <end position="315"/>
    </location>
</feature>
<dbReference type="Gene3D" id="2.110.10.10">
    <property type="entry name" value="Hemopexin-like domain"/>
    <property type="match status" value="1"/>
</dbReference>
<sequence length="542" mass="61669">MMSLFLWAPPLLLLCLICCPTVWSLRSVAHDSMRWNERNAIAPSKPKPFWLRLRTESESLDHLRRKHAREPQRAGPQRNYEEIYNSKVDGIEISENDIIVNRSTTFHTNMTFEARNFLINARYHWPTSVIPVIIDPEAPYNRKERALIMSALSQYHLFTCIRFTPRTTEEDYVFITHDVQRGCSSNVGRQGGRQNMYLRIPGCVTLIGTAIHEMLHNLGFFHEHSRPDRDASIKVVWKDITPGYENNFDAYSPAIIDTLGQPYDYDSVMQYSAIAFSKDQLSYTIYPYFADTKRLGQRLKFSETDIKKVNVAYKCSEHSASAKTLNRDTFNNPESVGSAVPNPGIVNIAGVCSGDGPIDAAVMDSNGDIYIFKKGYYWVFNETSPAKFTAKSPTGRWVAKPVHMFLPKTLDTIVLIDRNFYFFSNNTVSVLTSLNDDAVIDTVPTKRIFQPIDFTVRGFFTLENQLFISNGTAAFLYNPVNDAVLNTLVFPREFGFPANHDIVFGIGRGRLIMIKNGFIFLTKPGLLAVEQGFPRTFQSVFC</sequence>
<dbReference type="OrthoDB" id="291007at2759"/>
<gene>
    <name evidence="5" type="ORF">BV898_09797</name>
</gene>